<evidence type="ECO:0000256" key="4">
    <source>
        <dbReference type="ARBA" id="ARBA00022692"/>
    </source>
</evidence>
<keyword evidence="10" id="KW-1185">Reference proteome</keyword>
<keyword evidence="3" id="KW-1003">Cell membrane</keyword>
<dbReference type="Pfam" id="PF07690">
    <property type="entry name" value="MFS_1"/>
    <property type="match status" value="1"/>
</dbReference>
<keyword evidence="6 7" id="KW-0472">Membrane</keyword>
<feature type="transmembrane region" description="Helical" evidence="7">
    <location>
        <begin position="71"/>
        <end position="91"/>
    </location>
</feature>
<evidence type="ECO:0000256" key="6">
    <source>
        <dbReference type="ARBA" id="ARBA00023136"/>
    </source>
</evidence>
<evidence type="ECO:0000256" key="3">
    <source>
        <dbReference type="ARBA" id="ARBA00022475"/>
    </source>
</evidence>
<organism evidence="9 10">
    <name type="scientific">Georgenia subflava</name>
    <dbReference type="NCBI Taxonomy" id="1622177"/>
    <lineage>
        <taxon>Bacteria</taxon>
        <taxon>Bacillati</taxon>
        <taxon>Actinomycetota</taxon>
        <taxon>Actinomycetes</taxon>
        <taxon>Micrococcales</taxon>
        <taxon>Bogoriellaceae</taxon>
        <taxon>Georgenia</taxon>
    </lineage>
</organism>
<dbReference type="Gene3D" id="1.20.1250.20">
    <property type="entry name" value="MFS general substrate transporter like domains"/>
    <property type="match status" value="1"/>
</dbReference>
<dbReference type="InterPro" id="IPR050171">
    <property type="entry name" value="MFS_Transporters"/>
</dbReference>
<dbReference type="RefSeq" id="WP_152814755.1">
    <property type="nucleotide sequence ID" value="NZ_WHPC01000001.1"/>
</dbReference>
<dbReference type="PROSITE" id="PS50850">
    <property type="entry name" value="MFS"/>
    <property type="match status" value="1"/>
</dbReference>
<evidence type="ECO:0000256" key="1">
    <source>
        <dbReference type="ARBA" id="ARBA00004651"/>
    </source>
</evidence>
<name>A0A6N7EEH3_9MICO</name>
<sequence>VPAGSLRARAAARRAARAARREAPLGPRMGKVLREHRKVFTSLGVAVLLVGAVRGARQTVIPLWGEHVGLDPATISLIFGLAGGVDMLLFYPAGKVMDRLGRLWIGVPSMLVLGASMVLLPLTDTVAAVSVVAALMGLGNGMSSGILMTLGSDVAPASGRAQFLGMWRVLQDSGGALGPLVVSAGAALGSLAAGIWVTGALGAAAAGALARWVPRWSVHANRSTRREAGLLP</sequence>
<evidence type="ECO:0000256" key="2">
    <source>
        <dbReference type="ARBA" id="ARBA00022448"/>
    </source>
</evidence>
<keyword evidence="5 7" id="KW-1133">Transmembrane helix</keyword>
<keyword evidence="2" id="KW-0813">Transport</keyword>
<feature type="transmembrane region" description="Helical" evidence="7">
    <location>
        <begin position="126"/>
        <end position="148"/>
    </location>
</feature>
<gene>
    <name evidence="9" type="ORF">GB881_00770</name>
</gene>
<proteinExistence type="predicted"/>
<feature type="transmembrane region" description="Helical" evidence="7">
    <location>
        <begin position="103"/>
        <end position="120"/>
    </location>
</feature>
<dbReference type="AlphaFoldDB" id="A0A6N7EEH3"/>
<dbReference type="InterPro" id="IPR011701">
    <property type="entry name" value="MFS"/>
</dbReference>
<dbReference type="GO" id="GO:0022857">
    <property type="term" value="F:transmembrane transporter activity"/>
    <property type="evidence" value="ECO:0007669"/>
    <property type="project" value="InterPro"/>
</dbReference>
<dbReference type="EMBL" id="WHPC01000001">
    <property type="protein sequence ID" value="MPV35593.1"/>
    <property type="molecule type" value="Genomic_DNA"/>
</dbReference>
<comment type="caution">
    <text evidence="9">The sequence shown here is derived from an EMBL/GenBank/DDBJ whole genome shotgun (WGS) entry which is preliminary data.</text>
</comment>
<evidence type="ECO:0000256" key="5">
    <source>
        <dbReference type="ARBA" id="ARBA00022989"/>
    </source>
</evidence>
<reference evidence="9 10" key="1">
    <citation type="submission" date="2019-10" db="EMBL/GenBank/DDBJ databases">
        <title>Georgenia wutianyii sp. nov. and Georgenia yuyongxinii sp. nov. isolated from plateau pika (Ochotona curzoniae) in the Qinghai-Tibet plateau of China.</title>
        <authorList>
            <person name="Tian Z."/>
        </authorList>
    </citation>
    <scope>NUCLEOTIDE SEQUENCE [LARGE SCALE GENOMIC DNA]</scope>
    <source>
        <strain evidence="9 10">JCM 19765</strain>
    </source>
</reference>
<evidence type="ECO:0000256" key="7">
    <source>
        <dbReference type="SAM" id="Phobius"/>
    </source>
</evidence>
<accession>A0A6N7EEH3</accession>
<dbReference type="Proteomes" id="UP000437709">
    <property type="component" value="Unassembled WGS sequence"/>
</dbReference>
<protein>
    <submittedName>
        <fullName evidence="9">MFS transporter</fullName>
    </submittedName>
</protein>
<dbReference type="OrthoDB" id="3285241at2"/>
<dbReference type="PANTHER" id="PTHR23517">
    <property type="entry name" value="RESISTANCE PROTEIN MDTM, PUTATIVE-RELATED-RELATED"/>
    <property type="match status" value="1"/>
</dbReference>
<dbReference type="InterPro" id="IPR036259">
    <property type="entry name" value="MFS_trans_sf"/>
</dbReference>
<dbReference type="PANTHER" id="PTHR23517:SF3">
    <property type="entry name" value="INTEGRAL MEMBRANE TRANSPORT PROTEIN"/>
    <property type="match status" value="1"/>
</dbReference>
<evidence type="ECO:0000259" key="8">
    <source>
        <dbReference type="PROSITE" id="PS50850"/>
    </source>
</evidence>
<dbReference type="InterPro" id="IPR020846">
    <property type="entry name" value="MFS_dom"/>
</dbReference>
<comment type="subcellular location">
    <subcellularLocation>
        <location evidence="1">Cell membrane</location>
        <topology evidence="1">Multi-pass membrane protein</topology>
    </subcellularLocation>
</comment>
<feature type="non-terminal residue" evidence="9">
    <location>
        <position position="1"/>
    </location>
</feature>
<dbReference type="SUPFAM" id="SSF103473">
    <property type="entry name" value="MFS general substrate transporter"/>
    <property type="match status" value="1"/>
</dbReference>
<keyword evidence="4 7" id="KW-0812">Transmembrane</keyword>
<evidence type="ECO:0000313" key="10">
    <source>
        <dbReference type="Proteomes" id="UP000437709"/>
    </source>
</evidence>
<feature type="transmembrane region" description="Helical" evidence="7">
    <location>
        <begin position="194"/>
        <end position="213"/>
    </location>
</feature>
<evidence type="ECO:0000313" key="9">
    <source>
        <dbReference type="EMBL" id="MPV35593.1"/>
    </source>
</evidence>
<dbReference type="GO" id="GO:0005886">
    <property type="term" value="C:plasma membrane"/>
    <property type="evidence" value="ECO:0007669"/>
    <property type="project" value="UniProtKB-SubCell"/>
</dbReference>
<feature type="domain" description="Major facilitator superfamily (MFS) profile" evidence="8">
    <location>
        <begin position="39"/>
        <end position="232"/>
    </location>
</feature>